<dbReference type="Gene3D" id="3.30.70.1290">
    <property type="entry name" value="Transposase IS200-like"/>
    <property type="match status" value="1"/>
</dbReference>
<sequence length="155" mass="19199">MADYRRIFLDGYSYYITIVTHNRNPILVENIDLLRRSFQASKEIYHYKIEAITILPDHIHMIITPKSAKDYPHIVRTIKQYFSKHCKKDFYEHQYQSNSRHKEGYKPIWQKKYYEHTIRNEKDFREKLEYIYLNPTKHKLIENPKDWEYSSFFQK</sequence>
<dbReference type="AlphaFoldDB" id="A0A1W1BEI9"/>
<dbReference type="SMART" id="SM01321">
    <property type="entry name" value="Y1_Tnp"/>
    <property type="match status" value="1"/>
</dbReference>
<dbReference type="SUPFAM" id="SSF143422">
    <property type="entry name" value="Transposase IS200-like"/>
    <property type="match status" value="1"/>
</dbReference>
<dbReference type="Pfam" id="PF01797">
    <property type="entry name" value="Y1_Tnp"/>
    <property type="match status" value="1"/>
</dbReference>
<evidence type="ECO:0000313" key="2">
    <source>
        <dbReference type="EMBL" id="SFV51903.1"/>
    </source>
</evidence>
<reference evidence="2" key="1">
    <citation type="submission" date="2016-10" db="EMBL/GenBank/DDBJ databases">
        <authorList>
            <person name="de Groot N.N."/>
        </authorList>
    </citation>
    <scope>NUCLEOTIDE SEQUENCE</scope>
</reference>
<accession>A0A1W1BEI9</accession>
<gene>
    <name evidence="2" type="ORF">MNB_SV-6-1314</name>
</gene>
<dbReference type="PANTHER" id="PTHR36966:SF1">
    <property type="entry name" value="REP-ASSOCIATED TYROSINE TRANSPOSASE"/>
    <property type="match status" value="1"/>
</dbReference>
<protein>
    <recommendedName>
        <fullName evidence="1">Transposase IS200-like domain-containing protein</fullName>
    </recommendedName>
</protein>
<dbReference type="GO" id="GO:0043565">
    <property type="term" value="F:sequence-specific DNA binding"/>
    <property type="evidence" value="ECO:0007669"/>
    <property type="project" value="TreeGrafter"/>
</dbReference>
<evidence type="ECO:0000259" key="1">
    <source>
        <dbReference type="SMART" id="SM01321"/>
    </source>
</evidence>
<name>A0A1W1BEI9_9ZZZZ</name>
<proteinExistence type="predicted"/>
<dbReference type="InterPro" id="IPR052715">
    <property type="entry name" value="RAYT_transposase"/>
</dbReference>
<dbReference type="NCBIfam" id="NF047646">
    <property type="entry name" value="REP_Tyr_transpos"/>
    <property type="match status" value="1"/>
</dbReference>
<dbReference type="InterPro" id="IPR002686">
    <property type="entry name" value="Transposase_17"/>
</dbReference>
<dbReference type="EMBL" id="FPHC01000024">
    <property type="protein sequence ID" value="SFV51903.1"/>
    <property type="molecule type" value="Genomic_DNA"/>
</dbReference>
<dbReference type="GO" id="GO:0006313">
    <property type="term" value="P:DNA transposition"/>
    <property type="evidence" value="ECO:0007669"/>
    <property type="project" value="InterPro"/>
</dbReference>
<organism evidence="2">
    <name type="scientific">hydrothermal vent metagenome</name>
    <dbReference type="NCBI Taxonomy" id="652676"/>
    <lineage>
        <taxon>unclassified sequences</taxon>
        <taxon>metagenomes</taxon>
        <taxon>ecological metagenomes</taxon>
    </lineage>
</organism>
<dbReference type="InterPro" id="IPR036515">
    <property type="entry name" value="Transposase_17_sf"/>
</dbReference>
<feature type="domain" description="Transposase IS200-like" evidence="1">
    <location>
        <begin position="9"/>
        <end position="134"/>
    </location>
</feature>
<dbReference type="GO" id="GO:0004803">
    <property type="term" value="F:transposase activity"/>
    <property type="evidence" value="ECO:0007669"/>
    <property type="project" value="InterPro"/>
</dbReference>
<dbReference type="PANTHER" id="PTHR36966">
    <property type="entry name" value="REP-ASSOCIATED TYROSINE TRANSPOSASE"/>
    <property type="match status" value="1"/>
</dbReference>